<dbReference type="SUPFAM" id="SSF46785">
    <property type="entry name" value="Winged helix' DNA-binding domain"/>
    <property type="match status" value="1"/>
</dbReference>
<evidence type="ECO:0000259" key="4">
    <source>
        <dbReference type="PROSITE" id="PS50949"/>
    </source>
</evidence>
<dbReference type="InterPro" id="IPR036388">
    <property type="entry name" value="WH-like_DNA-bd_sf"/>
</dbReference>
<dbReference type="InterPro" id="IPR000524">
    <property type="entry name" value="Tscrpt_reg_HTH_GntR"/>
</dbReference>
<dbReference type="SMART" id="SM00895">
    <property type="entry name" value="FCD"/>
    <property type="match status" value="1"/>
</dbReference>
<dbReference type="Gene3D" id="1.20.120.530">
    <property type="entry name" value="GntR ligand-binding domain-like"/>
    <property type="match status" value="1"/>
</dbReference>
<dbReference type="Proteomes" id="UP000003635">
    <property type="component" value="Unassembled WGS sequence"/>
</dbReference>
<dbReference type="Pfam" id="PF07729">
    <property type="entry name" value="FCD"/>
    <property type="match status" value="1"/>
</dbReference>
<dbReference type="GO" id="GO:0003700">
    <property type="term" value="F:DNA-binding transcription factor activity"/>
    <property type="evidence" value="ECO:0007669"/>
    <property type="project" value="InterPro"/>
</dbReference>
<keyword evidence="1" id="KW-0805">Transcription regulation</keyword>
<dbReference type="PROSITE" id="PS50949">
    <property type="entry name" value="HTH_GNTR"/>
    <property type="match status" value="1"/>
</dbReference>
<keyword evidence="2" id="KW-0238">DNA-binding</keyword>
<dbReference type="InterPro" id="IPR036390">
    <property type="entry name" value="WH_DNA-bd_sf"/>
</dbReference>
<dbReference type="RefSeq" id="WP_007255278.1">
    <property type="nucleotide sequence ID" value="NZ_CH724107.1"/>
</dbReference>
<comment type="caution">
    <text evidence="5">The sequence shown here is derived from an EMBL/GenBank/DDBJ whole genome shotgun (WGS) entry which is preliminary data.</text>
</comment>
<evidence type="ECO:0000313" key="5">
    <source>
        <dbReference type="EMBL" id="EAR49748.1"/>
    </source>
</evidence>
<proteinExistence type="predicted"/>
<dbReference type="EMBL" id="AAOT01000049">
    <property type="protein sequence ID" value="EAR49748.1"/>
    <property type="molecule type" value="Genomic_DNA"/>
</dbReference>
<organism evidence="5 6">
    <name type="scientific">Oceanicola granulosus (strain ATCC BAA-861 / DSM 15982 / KCTC 12143 / HTCC2516)</name>
    <dbReference type="NCBI Taxonomy" id="314256"/>
    <lineage>
        <taxon>Bacteria</taxon>
        <taxon>Pseudomonadati</taxon>
        <taxon>Pseudomonadota</taxon>
        <taxon>Alphaproteobacteria</taxon>
        <taxon>Rhodobacterales</taxon>
        <taxon>Roseobacteraceae</taxon>
        <taxon>Oceanicola</taxon>
    </lineage>
</organism>
<name>Q2CAP6_OCEGH</name>
<dbReference type="HOGENOM" id="CLU_017584_9_0_5"/>
<accession>Q2CAP6</accession>
<feature type="domain" description="HTH gntR-type" evidence="4">
    <location>
        <begin position="17"/>
        <end position="87"/>
    </location>
</feature>
<dbReference type="CDD" id="cd07377">
    <property type="entry name" value="WHTH_GntR"/>
    <property type="match status" value="1"/>
</dbReference>
<dbReference type="Gene3D" id="1.10.10.10">
    <property type="entry name" value="Winged helix-like DNA-binding domain superfamily/Winged helix DNA-binding domain"/>
    <property type="match status" value="1"/>
</dbReference>
<dbReference type="GO" id="GO:0003677">
    <property type="term" value="F:DNA binding"/>
    <property type="evidence" value="ECO:0007669"/>
    <property type="project" value="UniProtKB-KW"/>
</dbReference>
<evidence type="ECO:0000313" key="6">
    <source>
        <dbReference type="Proteomes" id="UP000003635"/>
    </source>
</evidence>
<dbReference type="PANTHER" id="PTHR43537:SF5">
    <property type="entry name" value="UXU OPERON TRANSCRIPTIONAL REGULATOR"/>
    <property type="match status" value="1"/>
</dbReference>
<dbReference type="PANTHER" id="PTHR43537">
    <property type="entry name" value="TRANSCRIPTIONAL REGULATOR, GNTR FAMILY"/>
    <property type="match status" value="1"/>
</dbReference>
<dbReference type="PRINTS" id="PR00035">
    <property type="entry name" value="HTHGNTR"/>
</dbReference>
<sequence length="257" mass="28697">MSPTETARGAKPAGPRRSRPVRVADEIKGWLVEQRLETGDRLPSETELIARFAMSKSTIREAMRILEAQGLVVTRTGPGGGTFVGEVSADRARALLGNYFYFKDLTVADIYQLRRLLEPELAASLAGRLDAGQLGELERIVALYAEPAASAEEEREQHVASLRFHQRLADFADNQLLGFLISFMAQILSDLTVYRRLYAPPNEALWREGRDHQLACIAALRRGDAAEAHRVMAEHMDIARAHMEAREAVVMKRFIAE</sequence>
<evidence type="ECO:0000256" key="2">
    <source>
        <dbReference type="ARBA" id="ARBA00023125"/>
    </source>
</evidence>
<dbReference type="SUPFAM" id="SSF48008">
    <property type="entry name" value="GntR ligand-binding domain-like"/>
    <property type="match status" value="1"/>
</dbReference>
<dbReference type="InterPro" id="IPR008920">
    <property type="entry name" value="TF_FadR/GntR_C"/>
</dbReference>
<dbReference type="AlphaFoldDB" id="Q2CAP6"/>
<dbReference type="Pfam" id="PF00392">
    <property type="entry name" value="GntR"/>
    <property type="match status" value="1"/>
</dbReference>
<keyword evidence="3" id="KW-0804">Transcription</keyword>
<dbReference type="InterPro" id="IPR011711">
    <property type="entry name" value="GntR_C"/>
</dbReference>
<protein>
    <submittedName>
        <fullName evidence="5">Transcriptional regulator, GntR family protein</fullName>
    </submittedName>
</protein>
<evidence type="ECO:0000256" key="1">
    <source>
        <dbReference type="ARBA" id="ARBA00023015"/>
    </source>
</evidence>
<evidence type="ECO:0000256" key="3">
    <source>
        <dbReference type="ARBA" id="ARBA00023163"/>
    </source>
</evidence>
<reference evidence="5 6" key="1">
    <citation type="journal article" date="2010" name="J. Bacteriol.">
        <title>Genome sequences of Oceanicola granulosus HTCC2516(T) and Oceanicola batsensis HTCC2597(TDelta).</title>
        <authorList>
            <person name="Thrash J.C."/>
            <person name="Cho J.C."/>
            <person name="Vergin K.L."/>
            <person name="Giovannoni S.J."/>
        </authorList>
    </citation>
    <scope>NUCLEOTIDE SEQUENCE [LARGE SCALE GENOMIC DNA]</scope>
    <source>
        <strain evidence="6">ATCC BAA-861 / DSM 15982 / KCTC 12143 / HTCC2516</strain>
    </source>
</reference>
<keyword evidence="6" id="KW-1185">Reference proteome</keyword>
<dbReference type="STRING" id="314256.OG2516_08783"/>
<dbReference type="eggNOG" id="COG2186">
    <property type="taxonomic scope" value="Bacteria"/>
</dbReference>
<dbReference type="SMART" id="SM00345">
    <property type="entry name" value="HTH_GNTR"/>
    <property type="match status" value="1"/>
</dbReference>
<gene>
    <name evidence="5" type="ORF">OG2516_08783</name>
</gene>